<reference evidence="2" key="1">
    <citation type="journal article" date="2018" name="Nat. Microbiol.">
        <title>Leveraging single-cell genomics to expand the fungal tree of life.</title>
        <authorList>
            <person name="Ahrendt S.R."/>
            <person name="Quandt C.A."/>
            <person name="Ciobanu D."/>
            <person name="Clum A."/>
            <person name="Salamov A."/>
            <person name="Andreopoulos B."/>
            <person name="Cheng J.F."/>
            <person name="Woyke T."/>
            <person name="Pelin A."/>
            <person name="Henrissat B."/>
            <person name="Reynolds N.K."/>
            <person name="Benny G.L."/>
            <person name="Smith M.E."/>
            <person name="James T.Y."/>
            <person name="Grigoriev I.V."/>
        </authorList>
    </citation>
    <scope>NUCLEOTIDE SEQUENCE [LARGE SCALE GENOMIC DNA]</scope>
    <source>
        <strain evidence="2">Baker2002</strain>
    </source>
</reference>
<dbReference type="SUPFAM" id="SSF52743">
    <property type="entry name" value="Subtilisin-like"/>
    <property type="match status" value="1"/>
</dbReference>
<sequence length="577" mass="64593">MASFISSLVLTLPANVRHVFDHDHFLRVSFDMKDLGDETMKEIRQKPGVKNVWRAPKFEKRELVSHENEEHILTPDLADTVKELHDRADSPGYDFCTHNETGTTGNTDKHHYGTSVALVLVGNSSIYKGMVPDAKVRVCYSRIMCNSTIPSEECADELLEILMRPIDDKVDVLAIPMGVSKPFPDTPVALVLSRIAKDIPVVTSVPNMGCQGLYSGSAIISADNVIAVGSYEITDMITWTATVADSTVEQLSVTYTTPLGWVLETNYTYDSDDHDDICVWEPNQKSGTAFKDKNATVHQIRTGLISTAKLPSKSQMKKTSGETYNVTNDRESFAPLLQQGNEYVDPVAFYDSQLELLSEPLQVMYASAYERISETPPEEQFLSESSVLYSPETVTFDPGESASVEVTILALFNFNRWRAPIFSGYFSITGMDGTAHRVPYVGMEFDVKSWGVWREQGLVAIDKTYNYYDSEGNLVNDPSKALLSAPQVYNPMNYPADILSFDLVAEECDLLAYLYPPVERVDGYHGPIYVNDVLLYLALNVMGDIHERDDWSLGLTRSFDFKLKASYVEIVRRRLGI</sequence>
<dbReference type="Gene3D" id="3.40.50.200">
    <property type="entry name" value="Peptidase S8/S53 domain"/>
    <property type="match status" value="1"/>
</dbReference>
<dbReference type="InterPro" id="IPR036852">
    <property type="entry name" value="Peptidase_S8/S53_dom_sf"/>
</dbReference>
<dbReference type="GO" id="GO:0004252">
    <property type="term" value="F:serine-type endopeptidase activity"/>
    <property type="evidence" value="ECO:0007669"/>
    <property type="project" value="InterPro"/>
</dbReference>
<organism evidence="1 2">
    <name type="scientific">Metschnikowia bicuspidata</name>
    <dbReference type="NCBI Taxonomy" id="27322"/>
    <lineage>
        <taxon>Eukaryota</taxon>
        <taxon>Fungi</taxon>
        <taxon>Dikarya</taxon>
        <taxon>Ascomycota</taxon>
        <taxon>Saccharomycotina</taxon>
        <taxon>Pichiomycetes</taxon>
        <taxon>Metschnikowiaceae</taxon>
        <taxon>Metschnikowia</taxon>
    </lineage>
</organism>
<dbReference type="Proteomes" id="UP000268321">
    <property type="component" value="Unassembled WGS sequence"/>
</dbReference>
<evidence type="ECO:0000313" key="2">
    <source>
        <dbReference type="Proteomes" id="UP000268321"/>
    </source>
</evidence>
<dbReference type="AlphaFoldDB" id="A0A4P9ZBX5"/>
<accession>A0A4P9ZBX5</accession>
<gene>
    <name evidence="1" type="ORF">METBISCDRAFT_23885</name>
</gene>
<dbReference type="OrthoDB" id="4090904at2759"/>
<name>A0A4P9ZBX5_9ASCO</name>
<evidence type="ECO:0000313" key="1">
    <source>
        <dbReference type="EMBL" id="RKP29852.1"/>
    </source>
</evidence>
<protein>
    <submittedName>
        <fullName evidence="1">Uncharacterized protein</fullName>
    </submittedName>
</protein>
<keyword evidence="2" id="KW-1185">Reference proteome</keyword>
<dbReference type="GO" id="GO:0006508">
    <property type="term" value="P:proteolysis"/>
    <property type="evidence" value="ECO:0007669"/>
    <property type="project" value="InterPro"/>
</dbReference>
<proteinExistence type="predicted"/>
<dbReference type="EMBL" id="ML004473">
    <property type="protein sequence ID" value="RKP29852.1"/>
    <property type="molecule type" value="Genomic_DNA"/>
</dbReference>